<dbReference type="Proteomes" id="UP001632038">
    <property type="component" value="Unassembled WGS sequence"/>
</dbReference>
<dbReference type="SUPFAM" id="SSF53474">
    <property type="entry name" value="alpha/beta-Hydrolases"/>
    <property type="match status" value="1"/>
</dbReference>
<keyword evidence="3" id="KW-1185">Reference proteome</keyword>
<dbReference type="Gene3D" id="3.40.50.1820">
    <property type="entry name" value="alpha/beta hydrolase"/>
    <property type="match status" value="1"/>
</dbReference>
<gene>
    <name evidence="2" type="ORF">CASFOL_037055</name>
</gene>
<organism evidence="2 3">
    <name type="scientific">Castilleja foliolosa</name>
    <dbReference type="NCBI Taxonomy" id="1961234"/>
    <lineage>
        <taxon>Eukaryota</taxon>
        <taxon>Viridiplantae</taxon>
        <taxon>Streptophyta</taxon>
        <taxon>Embryophyta</taxon>
        <taxon>Tracheophyta</taxon>
        <taxon>Spermatophyta</taxon>
        <taxon>Magnoliopsida</taxon>
        <taxon>eudicotyledons</taxon>
        <taxon>Gunneridae</taxon>
        <taxon>Pentapetalae</taxon>
        <taxon>asterids</taxon>
        <taxon>lamiids</taxon>
        <taxon>Lamiales</taxon>
        <taxon>Orobanchaceae</taxon>
        <taxon>Pedicularideae</taxon>
        <taxon>Castillejinae</taxon>
        <taxon>Castilleja</taxon>
    </lineage>
</organism>
<sequence>MGCVISQVAAKFAFFPPAPPTYQVKKSDDDVSKLVAVSTTSSLPVVAIDGGSSSLDVLSIPTKRGNNIVAFYLRNPYARLTMLYSHGNAADLGQLVDLFLQLRDSLRVNLIGYDYSGYGASTGKPSEYDTYADIEAVYEYLQTEYGISQEDLILYGQSVGSGPTLHLAAKLPRLRGVVVHSAILSGLRVLCHVKFKFCCDIYTNVSKIRKVKCPVLVIHGTEDEVVNWLHGNGLWKLAREPYEPLWIKGGGHCNLELYPDYISHLCTFVREMENITTNVRLQKIRQSLKFPKMSKPDSTKRSCSCCCCWRPKWSMQQSKCRCMRCSFWRKKCVCRWMLCSCL</sequence>
<feature type="domain" description="Serine aminopeptidase S33" evidence="1">
    <location>
        <begin position="80"/>
        <end position="184"/>
    </location>
</feature>
<protein>
    <recommendedName>
        <fullName evidence="1">Serine aminopeptidase S33 domain-containing protein</fullName>
    </recommendedName>
</protein>
<dbReference type="InterPro" id="IPR029058">
    <property type="entry name" value="AB_hydrolase_fold"/>
</dbReference>
<evidence type="ECO:0000259" key="1">
    <source>
        <dbReference type="Pfam" id="PF12146"/>
    </source>
</evidence>
<dbReference type="EMBL" id="JAVIJP010000069">
    <property type="protein sequence ID" value="KAL3619485.1"/>
    <property type="molecule type" value="Genomic_DNA"/>
</dbReference>
<accession>A0ABD3BPT2</accession>
<dbReference type="PANTHER" id="PTHR12277:SF139">
    <property type="entry name" value="ALPHA_BETA-HYDROLASES SUPERFAMILY PROTEIN"/>
    <property type="match status" value="1"/>
</dbReference>
<evidence type="ECO:0000313" key="3">
    <source>
        <dbReference type="Proteomes" id="UP001632038"/>
    </source>
</evidence>
<reference evidence="3" key="1">
    <citation type="journal article" date="2024" name="IScience">
        <title>Strigolactones Initiate the Formation of Haustorium-like Structures in Castilleja.</title>
        <authorList>
            <person name="Buerger M."/>
            <person name="Peterson D."/>
            <person name="Chory J."/>
        </authorList>
    </citation>
    <scope>NUCLEOTIDE SEQUENCE [LARGE SCALE GENOMIC DNA]</scope>
</reference>
<evidence type="ECO:0000313" key="2">
    <source>
        <dbReference type="EMBL" id="KAL3619485.1"/>
    </source>
</evidence>
<dbReference type="AlphaFoldDB" id="A0ABD3BPT2"/>
<name>A0ABD3BPT2_9LAMI</name>
<dbReference type="PANTHER" id="PTHR12277">
    <property type="entry name" value="ALPHA/BETA HYDROLASE DOMAIN-CONTAINING PROTEIN"/>
    <property type="match status" value="1"/>
</dbReference>
<dbReference type="Pfam" id="PF12146">
    <property type="entry name" value="Hydrolase_4"/>
    <property type="match status" value="1"/>
</dbReference>
<comment type="caution">
    <text evidence="2">The sequence shown here is derived from an EMBL/GenBank/DDBJ whole genome shotgun (WGS) entry which is preliminary data.</text>
</comment>
<proteinExistence type="predicted"/>
<dbReference type="InterPro" id="IPR022742">
    <property type="entry name" value="Hydrolase_4"/>
</dbReference>